<evidence type="ECO:0000256" key="1">
    <source>
        <dbReference type="ARBA" id="ARBA00023002"/>
    </source>
</evidence>
<dbReference type="InterPro" id="IPR036188">
    <property type="entry name" value="FAD/NAD-bd_sf"/>
</dbReference>
<evidence type="ECO:0000313" key="4">
    <source>
        <dbReference type="Proteomes" id="UP000024942"/>
    </source>
</evidence>
<dbReference type="Pfam" id="PF01266">
    <property type="entry name" value="DAO"/>
    <property type="match status" value="1"/>
</dbReference>
<accession>A0A059G936</accession>
<evidence type="ECO:0000313" key="3">
    <source>
        <dbReference type="EMBL" id="KDA03095.1"/>
    </source>
</evidence>
<comment type="caution">
    <text evidence="3">The sequence shown here is derived from an EMBL/GenBank/DDBJ whole genome shotgun (WGS) entry which is preliminary data.</text>
</comment>
<dbReference type="Gene3D" id="3.50.50.60">
    <property type="entry name" value="FAD/NAD(P)-binding domain"/>
    <property type="match status" value="1"/>
</dbReference>
<name>A0A059G936_9PROT</name>
<dbReference type="PATRIC" id="fig|1280953.3.peg.1379"/>
<dbReference type="Gene3D" id="3.30.9.10">
    <property type="entry name" value="D-Amino Acid Oxidase, subunit A, domain 2"/>
    <property type="match status" value="1"/>
</dbReference>
<dbReference type="eggNOG" id="COG0665">
    <property type="taxonomic scope" value="Bacteria"/>
</dbReference>
<keyword evidence="4" id="KW-1185">Reference proteome</keyword>
<keyword evidence="1" id="KW-0560">Oxidoreductase</keyword>
<dbReference type="STRING" id="1280953.HOC_06813"/>
<reference evidence="3 4" key="1">
    <citation type="journal article" date="2014" name="Antonie Van Leeuwenhoek">
        <title>Hyphomonas beringensis sp. nov. and Hyphomonas chukchiensis sp. nov., isolated from surface seawater of the Bering Sea and Chukchi Sea.</title>
        <authorList>
            <person name="Li C."/>
            <person name="Lai Q."/>
            <person name="Li G."/>
            <person name="Dong C."/>
            <person name="Wang J."/>
            <person name="Liao Y."/>
            <person name="Shao Z."/>
        </authorList>
    </citation>
    <scope>NUCLEOTIDE SEQUENCE [LARGE SCALE GENOMIC DNA]</scope>
    <source>
        <strain evidence="3 4">SCH89</strain>
    </source>
</reference>
<dbReference type="SUPFAM" id="SSF51971">
    <property type="entry name" value="Nucleotide-binding domain"/>
    <property type="match status" value="1"/>
</dbReference>
<dbReference type="AlphaFoldDB" id="A0A059G936"/>
<dbReference type="InterPro" id="IPR006076">
    <property type="entry name" value="FAD-dep_OxRdtase"/>
</dbReference>
<organism evidence="3 4">
    <name type="scientific">Hyphomonas oceanitis SCH89</name>
    <dbReference type="NCBI Taxonomy" id="1280953"/>
    <lineage>
        <taxon>Bacteria</taxon>
        <taxon>Pseudomonadati</taxon>
        <taxon>Pseudomonadota</taxon>
        <taxon>Alphaproteobacteria</taxon>
        <taxon>Hyphomonadales</taxon>
        <taxon>Hyphomonadaceae</taxon>
        <taxon>Hyphomonas</taxon>
    </lineage>
</organism>
<evidence type="ECO:0000259" key="2">
    <source>
        <dbReference type="Pfam" id="PF01266"/>
    </source>
</evidence>
<dbReference type="RefSeq" id="WP_051624602.1">
    <property type="nucleotide sequence ID" value="NZ_ARYL01000008.1"/>
</dbReference>
<feature type="domain" description="FAD dependent oxidoreductase" evidence="2">
    <location>
        <begin position="9"/>
        <end position="358"/>
    </location>
</feature>
<dbReference type="Proteomes" id="UP000024942">
    <property type="component" value="Unassembled WGS sequence"/>
</dbReference>
<sequence length="382" mass="39966">MSPNPRSAHVAIIGAGIIGLACAWELVQRGARVTLYDTQTPGRGASWAAAGMLAPAFEAAAEDGAHPRLFDLCMESAALWPGFAASVSQASGRDLGFSPGPSLALAFDGAEAAGLHRLSAALTRHGVQSDMLLPEAVWDIEPAVSRGVHGALRLPTDGQVDNRAIVTALIAALGEHEAVRFVTVPAPLEDRDGRLFIEGHDMILAAAGWNTAAIKVRQNGDDFSLVNWDTALDEIDCYGGQMLSVSREPGLPTMTLRCGSIYIAPKPDRVIIGATMEPGRATLEPDEGAIAELRAEAVRLCPAIAYAPELETWAGVRPGTLDHAPLLGKTRAEGLFVASGHYRNGILLAPITAKIMADAMLDGKTGELAAAFSPARFAAATA</sequence>
<gene>
    <name evidence="3" type="ORF">HOC_06813</name>
</gene>
<dbReference type="PANTHER" id="PTHR13847">
    <property type="entry name" value="SARCOSINE DEHYDROGENASE-RELATED"/>
    <property type="match status" value="1"/>
</dbReference>
<dbReference type="GO" id="GO:0005737">
    <property type="term" value="C:cytoplasm"/>
    <property type="evidence" value="ECO:0007669"/>
    <property type="project" value="TreeGrafter"/>
</dbReference>
<protein>
    <submittedName>
        <fullName evidence="3">Putative glycine oxidase</fullName>
    </submittedName>
</protein>
<dbReference type="EMBL" id="ARYL01000008">
    <property type="protein sequence ID" value="KDA03095.1"/>
    <property type="molecule type" value="Genomic_DNA"/>
</dbReference>
<dbReference type="SUPFAM" id="SSF54373">
    <property type="entry name" value="FAD-linked reductases, C-terminal domain"/>
    <property type="match status" value="1"/>
</dbReference>
<dbReference type="OrthoDB" id="9790035at2"/>
<proteinExistence type="predicted"/>
<dbReference type="GO" id="GO:0016491">
    <property type="term" value="F:oxidoreductase activity"/>
    <property type="evidence" value="ECO:0007669"/>
    <property type="project" value="UniProtKB-KW"/>
</dbReference>
<dbReference type="PANTHER" id="PTHR13847:SF289">
    <property type="entry name" value="GLYCINE OXIDASE"/>
    <property type="match status" value="1"/>
</dbReference>
<dbReference type="PROSITE" id="PS51257">
    <property type="entry name" value="PROKAR_LIPOPROTEIN"/>
    <property type="match status" value="1"/>
</dbReference>